<feature type="domain" description="Major facilitator superfamily (MFS) profile" evidence="8">
    <location>
        <begin position="1"/>
        <end position="461"/>
    </location>
</feature>
<reference evidence="9 10" key="1">
    <citation type="submission" date="2021-01" db="EMBL/GenBank/DDBJ databases">
        <title>Whole genome shotgun sequence of Plantactinospora mayteni NBRC 109088.</title>
        <authorList>
            <person name="Komaki H."/>
            <person name="Tamura T."/>
        </authorList>
    </citation>
    <scope>NUCLEOTIDE SEQUENCE [LARGE SCALE GENOMIC DNA]</scope>
    <source>
        <strain evidence="9 10">NBRC 109088</strain>
    </source>
</reference>
<accession>A0ABQ4F3B6</accession>
<keyword evidence="2" id="KW-0813">Transport</keyword>
<dbReference type="Pfam" id="PF07690">
    <property type="entry name" value="MFS_1"/>
    <property type="match status" value="1"/>
</dbReference>
<feature type="transmembrane region" description="Helical" evidence="7">
    <location>
        <begin position="103"/>
        <end position="123"/>
    </location>
</feature>
<evidence type="ECO:0000256" key="5">
    <source>
        <dbReference type="ARBA" id="ARBA00022989"/>
    </source>
</evidence>
<gene>
    <name evidence="9" type="primary">smvA</name>
    <name evidence="9" type="ORF">Pma05_79760</name>
</gene>
<evidence type="ECO:0000256" key="2">
    <source>
        <dbReference type="ARBA" id="ARBA00022448"/>
    </source>
</evidence>
<evidence type="ECO:0000256" key="1">
    <source>
        <dbReference type="ARBA" id="ARBA00004651"/>
    </source>
</evidence>
<dbReference type="EMBL" id="BONX01000070">
    <property type="protein sequence ID" value="GIH01404.1"/>
    <property type="molecule type" value="Genomic_DNA"/>
</dbReference>
<dbReference type="PANTHER" id="PTHR42718:SF47">
    <property type="entry name" value="METHYL VIOLOGEN RESISTANCE PROTEIN SMVA"/>
    <property type="match status" value="1"/>
</dbReference>
<evidence type="ECO:0000256" key="3">
    <source>
        <dbReference type="ARBA" id="ARBA00022475"/>
    </source>
</evidence>
<dbReference type="CDD" id="cd17321">
    <property type="entry name" value="MFS_MMR_MDR_like"/>
    <property type="match status" value="1"/>
</dbReference>
<keyword evidence="6 7" id="KW-0472">Membrane</keyword>
<evidence type="ECO:0000256" key="7">
    <source>
        <dbReference type="SAM" id="Phobius"/>
    </source>
</evidence>
<dbReference type="SUPFAM" id="SSF103473">
    <property type="entry name" value="MFS general substrate transporter"/>
    <property type="match status" value="1"/>
</dbReference>
<evidence type="ECO:0000313" key="10">
    <source>
        <dbReference type="Proteomes" id="UP000621500"/>
    </source>
</evidence>
<dbReference type="Gene3D" id="1.20.1250.20">
    <property type="entry name" value="MFS general substrate transporter like domains"/>
    <property type="match status" value="1"/>
</dbReference>
<feature type="transmembrane region" description="Helical" evidence="7">
    <location>
        <begin position="45"/>
        <end position="64"/>
    </location>
</feature>
<dbReference type="Gene3D" id="1.20.1720.10">
    <property type="entry name" value="Multidrug resistance protein D"/>
    <property type="match status" value="1"/>
</dbReference>
<keyword evidence="10" id="KW-1185">Reference proteome</keyword>
<protein>
    <submittedName>
        <fullName evidence="9">MFS transporter</fullName>
    </submittedName>
</protein>
<feature type="transmembrane region" description="Helical" evidence="7">
    <location>
        <begin position="70"/>
        <end position="91"/>
    </location>
</feature>
<feature type="transmembrane region" description="Helical" evidence="7">
    <location>
        <begin position="232"/>
        <end position="253"/>
    </location>
</feature>
<dbReference type="InterPro" id="IPR036259">
    <property type="entry name" value="MFS_trans_sf"/>
</dbReference>
<name>A0ABQ4F3B6_9ACTN</name>
<dbReference type="InterPro" id="IPR020846">
    <property type="entry name" value="MFS_dom"/>
</dbReference>
<feature type="transmembrane region" description="Helical" evidence="7">
    <location>
        <begin position="15"/>
        <end position="33"/>
    </location>
</feature>
<dbReference type="InterPro" id="IPR005829">
    <property type="entry name" value="Sugar_transporter_CS"/>
</dbReference>
<feature type="transmembrane region" description="Helical" evidence="7">
    <location>
        <begin position="365"/>
        <end position="386"/>
    </location>
</feature>
<comment type="caution">
    <text evidence="9">The sequence shown here is derived from an EMBL/GenBank/DDBJ whole genome shotgun (WGS) entry which is preliminary data.</text>
</comment>
<feature type="transmembrane region" description="Helical" evidence="7">
    <location>
        <begin position="298"/>
        <end position="316"/>
    </location>
</feature>
<keyword evidence="5 7" id="KW-1133">Transmembrane helix</keyword>
<dbReference type="RefSeq" id="WP_203862665.1">
    <property type="nucleotide sequence ID" value="NZ_BAAAZQ010000038.1"/>
</dbReference>
<proteinExistence type="predicted"/>
<evidence type="ECO:0000313" key="9">
    <source>
        <dbReference type="EMBL" id="GIH01404.1"/>
    </source>
</evidence>
<evidence type="ECO:0000256" key="4">
    <source>
        <dbReference type="ARBA" id="ARBA00022692"/>
    </source>
</evidence>
<feature type="transmembrane region" description="Helical" evidence="7">
    <location>
        <begin position="129"/>
        <end position="153"/>
    </location>
</feature>
<sequence length="474" mass="48925">MPRLVAALDPTATQLLWIGDIYSFALAGLLITMGNLADRIGRKKLLLIGSAGFGVASALAAFSTSPEMLILARALLGAFGATLMPSTLSIIRNLFHVPAQRTRAIAVWSAAAAGGAAIGPLIGGALLEHFWWGSVFLVNVPAMVVLIIAGILLIPESRHPDAGPLDLLSAALSVTAIVPAVYAVKQLVAHGLGLPTLAGILLSALSGVWFVRRQRRLATPLVDLALFARPAFTGAVLAKTISVFAFSGLIFFLSQYLQLVRGMSPLVAGAAELPLTIAAIAVIFVIGHIVLRLGRGAAIAAALLTAGIGLVLVAVAESLPGYLWLGLALIPIGTGVGITMTLATDAIVAAVPRRRAGAASAIAETALELGTALGIGILGTLLTLYYRTSLDLPANIPDTTRASITESLATAIRKLPDTPFAHLLTEAQHAFTTAMQLNALTGAACMITAALTAWRLIPNTGKRGTTPDTSPPES</sequence>
<dbReference type="PROSITE" id="PS00216">
    <property type="entry name" value="SUGAR_TRANSPORT_1"/>
    <property type="match status" value="1"/>
</dbReference>
<comment type="subcellular location">
    <subcellularLocation>
        <location evidence="1">Cell membrane</location>
        <topology evidence="1">Multi-pass membrane protein</topology>
    </subcellularLocation>
</comment>
<feature type="transmembrane region" description="Helical" evidence="7">
    <location>
        <begin position="190"/>
        <end position="211"/>
    </location>
</feature>
<dbReference type="PANTHER" id="PTHR42718">
    <property type="entry name" value="MAJOR FACILITATOR SUPERFAMILY MULTIDRUG TRANSPORTER MFSC"/>
    <property type="match status" value="1"/>
</dbReference>
<organism evidence="9 10">
    <name type="scientific">Plantactinospora mayteni</name>
    <dbReference type="NCBI Taxonomy" id="566021"/>
    <lineage>
        <taxon>Bacteria</taxon>
        <taxon>Bacillati</taxon>
        <taxon>Actinomycetota</taxon>
        <taxon>Actinomycetes</taxon>
        <taxon>Micromonosporales</taxon>
        <taxon>Micromonosporaceae</taxon>
        <taxon>Plantactinospora</taxon>
    </lineage>
</organism>
<feature type="transmembrane region" description="Helical" evidence="7">
    <location>
        <begin position="439"/>
        <end position="457"/>
    </location>
</feature>
<dbReference type="PROSITE" id="PS50850">
    <property type="entry name" value="MFS"/>
    <property type="match status" value="1"/>
</dbReference>
<evidence type="ECO:0000256" key="6">
    <source>
        <dbReference type="ARBA" id="ARBA00023136"/>
    </source>
</evidence>
<keyword evidence="3" id="KW-1003">Cell membrane</keyword>
<evidence type="ECO:0000259" key="8">
    <source>
        <dbReference type="PROSITE" id="PS50850"/>
    </source>
</evidence>
<feature type="transmembrane region" description="Helical" evidence="7">
    <location>
        <begin position="322"/>
        <end position="344"/>
    </location>
</feature>
<keyword evidence="4 7" id="KW-0812">Transmembrane</keyword>
<dbReference type="InterPro" id="IPR011701">
    <property type="entry name" value="MFS"/>
</dbReference>
<feature type="transmembrane region" description="Helical" evidence="7">
    <location>
        <begin position="273"/>
        <end position="291"/>
    </location>
</feature>
<feature type="transmembrane region" description="Helical" evidence="7">
    <location>
        <begin position="165"/>
        <end position="184"/>
    </location>
</feature>
<dbReference type="Proteomes" id="UP000621500">
    <property type="component" value="Unassembled WGS sequence"/>
</dbReference>